<protein>
    <submittedName>
        <fullName evidence="2">NTP-PPase-like protein</fullName>
    </submittedName>
</protein>
<feature type="domain" description="NTP pyrophosphohydrolase MazG-like" evidence="1">
    <location>
        <begin position="26"/>
        <end position="77"/>
    </location>
</feature>
<dbReference type="Pfam" id="PF03819">
    <property type="entry name" value="MazG"/>
    <property type="match status" value="1"/>
</dbReference>
<dbReference type="InterPro" id="IPR004518">
    <property type="entry name" value="MazG-like_dom"/>
</dbReference>
<proteinExistence type="predicted"/>
<evidence type="ECO:0000259" key="1">
    <source>
        <dbReference type="Pfam" id="PF03819"/>
    </source>
</evidence>
<organism evidence="2">
    <name type="scientific">Siphoviridae sp. ctV7t52</name>
    <dbReference type="NCBI Taxonomy" id="2826357"/>
    <lineage>
        <taxon>Viruses</taxon>
        <taxon>Duplodnaviria</taxon>
        <taxon>Heunggongvirae</taxon>
        <taxon>Uroviricota</taxon>
        <taxon>Caudoviricetes</taxon>
    </lineage>
</organism>
<evidence type="ECO:0000313" key="2">
    <source>
        <dbReference type="EMBL" id="DAE20311.1"/>
    </source>
</evidence>
<accession>A0A8S5QM12</accession>
<sequence length="164" mass="18765">MDELIKRIEIWSIDRGLNNQDSGKQILKLVEEFGELVQGHLKNNVDQIKDSIGDMMVVMIIFCQQENIKIKDALNRTSVGLFNERHLKDVDSCLKFTLRHISQLADRPRFWPELDLAAITDSIANVGGAYDLTVEECLQAAYEEIKDRKGKMVNGVFVKEEDIK</sequence>
<dbReference type="SUPFAM" id="SSF101386">
    <property type="entry name" value="all-alpha NTP pyrophosphatases"/>
    <property type="match status" value="1"/>
</dbReference>
<reference evidence="2" key="1">
    <citation type="journal article" date="2021" name="Proc. Natl. Acad. Sci. U.S.A.">
        <title>A Catalog of Tens of Thousands of Viruses from Human Metagenomes Reveals Hidden Associations with Chronic Diseases.</title>
        <authorList>
            <person name="Tisza M.J."/>
            <person name="Buck C.B."/>
        </authorList>
    </citation>
    <scope>NUCLEOTIDE SEQUENCE</scope>
    <source>
        <strain evidence="2">CtV7t52</strain>
    </source>
</reference>
<dbReference type="CDD" id="cd11540">
    <property type="entry name" value="NTP-PPase_u3"/>
    <property type="match status" value="1"/>
</dbReference>
<dbReference type="Gene3D" id="1.10.287.1080">
    <property type="entry name" value="MazG-like"/>
    <property type="match status" value="1"/>
</dbReference>
<name>A0A8S5QM12_9CAUD</name>
<dbReference type="EMBL" id="BK015692">
    <property type="protein sequence ID" value="DAE20311.1"/>
    <property type="molecule type" value="Genomic_DNA"/>
</dbReference>